<dbReference type="InterPro" id="IPR000257">
    <property type="entry name" value="Uroporphyrinogen_deCOase"/>
</dbReference>
<dbReference type="InterPro" id="IPR038071">
    <property type="entry name" value="UROD/MetE-like_sf"/>
</dbReference>
<reference evidence="2" key="1">
    <citation type="submission" date="2018-05" db="EMBL/GenBank/DDBJ databases">
        <authorList>
            <person name="Lanie J.A."/>
            <person name="Ng W.-L."/>
            <person name="Kazmierczak K.M."/>
            <person name="Andrzejewski T.M."/>
            <person name="Davidsen T.M."/>
            <person name="Wayne K.J."/>
            <person name="Tettelin H."/>
            <person name="Glass J.I."/>
            <person name="Rusch D."/>
            <person name="Podicherti R."/>
            <person name="Tsui H.-C.T."/>
            <person name="Winkler M.E."/>
        </authorList>
    </citation>
    <scope>NUCLEOTIDE SEQUENCE</scope>
</reference>
<dbReference type="PANTHER" id="PTHR47099:SF1">
    <property type="entry name" value="METHYLCOBAMIDE:COM METHYLTRANSFERASE MTBA"/>
    <property type="match status" value="1"/>
</dbReference>
<protein>
    <recommendedName>
        <fullName evidence="1">Uroporphyrinogen decarboxylase (URO-D) domain-containing protein</fullName>
    </recommendedName>
</protein>
<dbReference type="EMBL" id="UINC01004141">
    <property type="protein sequence ID" value="SVA12113.1"/>
    <property type="molecule type" value="Genomic_DNA"/>
</dbReference>
<evidence type="ECO:0000259" key="1">
    <source>
        <dbReference type="Pfam" id="PF01208"/>
    </source>
</evidence>
<name>A0A381TDV0_9ZZZZ</name>
<dbReference type="GO" id="GO:0006779">
    <property type="term" value="P:porphyrin-containing compound biosynthetic process"/>
    <property type="evidence" value="ECO:0007669"/>
    <property type="project" value="InterPro"/>
</dbReference>
<dbReference type="GO" id="GO:0004853">
    <property type="term" value="F:uroporphyrinogen decarboxylase activity"/>
    <property type="evidence" value="ECO:0007669"/>
    <property type="project" value="InterPro"/>
</dbReference>
<dbReference type="Gene3D" id="3.20.20.210">
    <property type="match status" value="1"/>
</dbReference>
<accession>A0A381TDV0</accession>
<dbReference type="AlphaFoldDB" id="A0A381TDV0"/>
<dbReference type="Pfam" id="PF01208">
    <property type="entry name" value="URO-D"/>
    <property type="match status" value="1"/>
</dbReference>
<feature type="domain" description="Uroporphyrinogen decarboxylase (URO-D)" evidence="1">
    <location>
        <begin position="145"/>
        <end position="381"/>
    </location>
</feature>
<gene>
    <name evidence="2" type="ORF">METZ01_LOCUS64967</name>
</gene>
<dbReference type="PANTHER" id="PTHR47099">
    <property type="entry name" value="METHYLCOBAMIDE:COM METHYLTRANSFERASE MTBA"/>
    <property type="match status" value="1"/>
</dbReference>
<proteinExistence type="predicted"/>
<organism evidence="2">
    <name type="scientific">marine metagenome</name>
    <dbReference type="NCBI Taxonomy" id="408172"/>
    <lineage>
        <taxon>unclassified sequences</taxon>
        <taxon>metagenomes</taxon>
        <taxon>ecological metagenomes</taxon>
    </lineage>
</organism>
<dbReference type="SUPFAM" id="SSF51726">
    <property type="entry name" value="UROD/MetE-like"/>
    <property type="match status" value="1"/>
</dbReference>
<sequence length="385" mass="42630">MTSKEIVAMAMNLQRPERTPVMCQMANGHTIINTGVHPIDYFTDNELWADCLVRMRELYDFDGILCHKPGRVDGIMNLVERTDYDGETPTLFMSDGSRIECTRDDDAYYKPSAEFARPTMDELDLENLLSWAPESFVAFQASKATLPIVDPEGFEDHVFATLDRVIDRVGDDYSVHGEVRAPFDHFLNILGMEEGLMALLDDPERSLEIMDRTADWSIALAVAQVRRGADAIKVSSPFAGSGFLSPDMYEEFILPFEGRLAKAVREEGKPIYTHTCGAIGDRLDLLCQVGVSGIECLDPPPLGDVDITEAVHLLKGRIFIKGNIDPVNTLLRGDTSKVKEDVTQVLGAAMEMDGFILSSACSVAPPAPPDNLKYMVDLCREITAQ</sequence>
<dbReference type="InterPro" id="IPR052024">
    <property type="entry name" value="Methanogen_methyltrans"/>
</dbReference>
<evidence type="ECO:0000313" key="2">
    <source>
        <dbReference type="EMBL" id="SVA12113.1"/>
    </source>
</evidence>